<organism evidence="1 2">
    <name type="scientific">Trachipleistophora hominis</name>
    <name type="common">Microsporidian parasite</name>
    <dbReference type="NCBI Taxonomy" id="72359"/>
    <lineage>
        <taxon>Eukaryota</taxon>
        <taxon>Fungi</taxon>
        <taxon>Fungi incertae sedis</taxon>
        <taxon>Microsporidia</taxon>
        <taxon>Pleistophoridae</taxon>
        <taxon>Trachipleistophora</taxon>
    </lineage>
</organism>
<dbReference type="HOGENOM" id="CLU_2661432_0_0_1"/>
<dbReference type="InParanoid" id="L7JTI0"/>
<proteinExistence type="predicted"/>
<protein>
    <submittedName>
        <fullName evidence="1">Uncharacterized protein</fullName>
    </submittedName>
</protein>
<feature type="non-terminal residue" evidence="1">
    <location>
        <position position="1"/>
    </location>
</feature>
<name>L7JTI0_TRAHO</name>
<dbReference type="EMBL" id="JH994079">
    <property type="protein sequence ID" value="ELQ74067.1"/>
    <property type="molecule type" value="Genomic_DNA"/>
</dbReference>
<reference evidence="1 2" key="1">
    <citation type="journal article" date="2012" name="PLoS Pathog.">
        <title>The genome of the obligate intracellular parasite Trachipleistophora hominis: new insights into microsporidian genome dynamics and reductive evolution.</title>
        <authorList>
            <person name="Heinz E."/>
            <person name="Williams T.A."/>
            <person name="Nakjang S."/>
            <person name="Noel C.J."/>
            <person name="Swan D.C."/>
            <person name="Goldberg A.V."/>
            <person name="Harris S.R."/>
            <person name="Weinmaier T."/>
            <person name="Markert S."/>
            <person name="Becher D."/>
            <person name="Bernhardt J."/>
            <person name="Dagan T."/>
            <person name="Hacker C."/>
            <person name="Lucocq J.M."/>
            <person name="Schweder T."/>
            <person name="Rattei T."/>
            <person name="Hall N."/>
            <person name="Hirt R.P."/>
            <person name="Embley T.M."/>
        </authorList>
    </citation>
    <scope>NUCLEOTIDE SEQUENCE [LARGE SCALE GENOMIC DNA]</scope>
</reference>
<accession>L7JTI0</accession>
<dbReference type="AlphaFoldDB" id="L7JTI0"/>
<evidence type="ECO:0000313" key="2">
    <source>
        <dbReference type="Proteomes" id="UP000011185"/>
    </source>
</evidence>
<sequence length="76" mass="8369">VWFGGRLNIHGMLCILHARDTIDNGSEGEWLFIASDVNNGDNGILRSFAILTISIVIGDEDGVQIFIKIVNIEKGR</sequence>
<dbReference type="VEuPathDB" id="MicrosporidiaDB:THOM_3019"/>
<evidence type="ECO:0000313" key="1">
    <source>
        <dbReference type="EMBL" id="ELQ74067.1"/>
    </source>
</evidence>
<gene>
    <name evidence="1" type="ORF">THOM_3019</name>
</gene>
<dbReference type="Proteomes" id="UP000011185">
    <property type="component" value="Unassembled WGS sequence"/>
</dbReference>
<keyword evidence="2" id="KW-1185">Reference proteome</keyword>